<evidence type="ECO:0000256" key="4">
    <source>
        <dbReference type="ARBA" id="ARBA00022927"/>
    </source>
</evidence>
<comment type="domain">
    <text evidence="8">The twin CX3C motif contains 4 conserved Cys residues that form 2 disulfide bonds in the mitochondrial intermembrane space.</text>
</comment>
<organism evidence="10 11">
    <name type="scientific">Tuber aestivum</name>
    <name type="common">summer truffle</name>
    <dbReference type="NCBI Taxonomy" id="59557"/>
    <lineage>
        <taxon>Eukaryota</taxon>
        <taxon>Fungi</taxon>
        <taxon>Dikarya</taxon>
        <taxon>Ascomycota</taxon>
        <taxon>Pezizomycotina</taxon>
        <taxon>Pezizomycetes</taxon>
        <taxon>Pezizales</taxon>
        <taxon>Tuberaceae</taxon>
        <taxon>Tuber</taxon>
    </lineage>
</organism>
<dbReference type="GO" id="GO:0015031">
    <property type="term" value="P:protein transport"/>
    <property type="evidence" value="ECO:0007669"/>
    <property type="project" value="UniProtKB-KW"/>
</dbReference>
<keyword evidence="6 8" id="KW-1015">Disulfide bond</keyword>
<proteinExistence type="inferred from homology"/>
<keyword evidence="5 8" id="KW-0811">Translocation</keyword>
<evidence type="ECO:0000256" key="5">
    <source>
        <dbReference type="ARBA" id="ARBA00023010"/>
    </source>
</evidence>
<dbReference type="Proteomes" id="UP001412239">
    <property type="component" value="Unassembled WGS sequence"/>
</dbReference>
<gene>
    <name evidence="10" type="ORF">GSTUAT00006026001</name>
</gene>
<evidence type="ECO:0000313" key="11">
    <source>
        <dbReference type="Proteomes" id="UP001412239"/>
    </source>
</evidence>
<dbReference type="Pfam" id="PF02953">
    <property type="entry name" value="zf-Tim10_DDP"/>
    <property type="match status" value="1"/>
</dbReference>
<name>A0A292PTT6_9PEZI</name>
<evidence type="ECO:0000256" key="3">
    <source>
        <dbReference type="ARBA" id="ARBA00022792"/>
    </source>
</evidence>
<keyword evidence="7 8" id="KW-0143">Chaperone</keyword>
<dbReference type="Gene3D" id="1.10.287.810">
    <property type="entry name" value="Mitochondrial import inner membrane translocase subunit tim13 like domains"/>
    <property type="match status" value="1"/>
</dbReference>
<keyword evidence="8" id="KW-0813">Transport</keyword>
<evidence type="ECO:0000259" key="9">
    <source>
        <dbReference type="Pfam" id="PF02953"/>
    </source>
</evidence>
<evidence type="ECO:0000256" key="8">
    <source>
        <dbReference type="RuleBase" id="RU367043"/>
    </source>
</evidence>
<keyword evidence="4 8" id="KW-0653">Protein transport</keyword>
<dbReference type="AlphaFoldDB" id="A0A292PTT6"/>
<dbReference type="EMBL" id="LN891066">
    <property type="protein sequence ID" value="CUS09890.1"/>
    <property type="molecule type" value="Genomic_DNA"/>
</dbReference>
<feature type="domain" description="Tim10-like" evidence="9">
    <location>
        <begin position="27"/>
        <end position="66"/>
    </location>
</feature>
<dbReference type="InterPro" id="IPR035427">
    <property type="entry name" value="Tim10-like_dom_sf"/>
</dbReference>
<reference evidence="10" key="1">
    <citation type="submission" date="2015-10" db="EMBL/GenBank/DDBJ databases">
        <authorList>
            <person name="Regsiter A."/>
            <person name="william w."/>
        </authorList>
    </citation>
    <scope>NUCLEOTIDE SEQUENCE</scope>
    <source>
        <strain evidence="10">Montdore</strain>
    </source>
</reference>
<keyword evidence="8" id="KW-0496">Mitochondrion</keyword>
<comment type="function">
    <text evidence="8">Mitochondrial intermembrane chaperone that participates in the import and insertion of some multi-pass transmembrane proteins into the mitochondrial inner membrane. Also required for the transfer of beta-barrel precursors from the TOM complex to the sorting and assembly machinery (SAM complex) of the outer membrane. Acts as a chaperone-like protein that protects the hydrophobic precursors from aggregation and guide them through the mitochondrial intermembrane space.</text>
</comment>
<evidence type="ECO:0000256" key="6">
    <source>
        <dbReference type="ARBA" id="ARBA00023157"/>
    </source>
</evidence>
<accession>A0A292PTT6</accession>
<comment type="subcellular location">
    <subcellularLocation>
        <location evidence="1 8">Mitochondrion inner membrane</location>
        <topology evidence="1 8">Peripheral membrane protein</topology>
        <orientation evidence="1 8">Intermembrane side</orientation>
    </subcellularLocation>
</comment>
<comment type="subunit">
    <text evidence="8">Heterohexamer.</text>
</comment>
<dbReference type="SUPFAM" id="SSF144122">
    <property type="entry name" value="Tim10-like"/>
    <property type="match status" value="1"/>
</dbReference>
<keyword evidence="3 8" id="KW-0472">Membrane</keyword>
<keyword evidence="3 8" id="KW-0999">Mitochondrion inner membrane</keyword>
<comment type="similarity">
    <text evidence="2 8">Belongs to the small Tim family.</text>
</comment>
<keyword evidence="11" id="KW-1185">Reference proteome</keyword>
<dbReference type="GO" id="GO:0005743">
    <property type="term" value="C:mitochondrial inner membrane"/>
    <property type="evidence" value="ECO:0007669"/>
    <property type="project" value="UniProtKB-SubCell"/>
</dbReference>
<protein>
    <recommendedName>
        <fullName evidence="8">Mitochondrial import inner membrane translocase subunit</fullName>
    </recommendedName>
</protein>
<evidence type="ECO:0000256" key="7">
    <source>
        <dbReference type="ARBA" id="ARBA00023186"/>
    </source>
</evidence>
<sequence length="108" mass="11529">MDNIGNMLGLGTNSTKEERKQALMSTIAQQSNIENARTLIEKINEKCFEKCVPKPGRSLSSGESVCSPFPLAGEGADGVVVNIAVGLLDGLHAEVYAGLERCVPSLYF</sequence>
<evidence type="ECO:0000256" key="2">
    <source>
        <dbReference type="ARBA" id="ARBA00006720"/>
    </source>
</evidence>
<dbReference type="InterPro" id="IPR004217">
    <property type="entry name" value="Tim10-like"/>
</dbReference>
<evidence type="ECO:0000313" key="10">
    <source>
        <dbReference type="EMBL" id="CUS09890.1"/>
    </source>
</evidence>
<evidence type="ECO:0000256" key="1">
    <source>
        <dbReference type="ARBA" id="ARBA00004137"/>
    </source>
</evidence>